<evidence type="ECO:0000313" key="2">
    <source>
        <dbReference type="EMBL" id="CAG9827123.1"/>
    </source>
</evidence>
<dbReference type="AlphaFoldDB" id="A0A9N9SLM1"/>
<dbReference type="OrthoDB" id="190089at2759"/>
<accession>A0A9N9SLM1</accession>
<dbReference type="EMBL" id="OU898276">
    <property type="protein sequence ID" value="CAG9827123.1"/>
    <property type="molecule type" value="Genomic_DNA"/>
</dbReference>
<gene>
    <name evidence="2" type="ORF">DIABBA_LOCUS1159</name>
</gene>
<dbReference type="InterPro" id="IPR011009">
    <property type="entry name" value="Kinase-like_dom_sf"/>
</dbReference>
<name>A0A9N9SLM1_DIABA</name>
<sequence>MTYSELQVVLEVVLEELNSDNVQQKCKIMEKCFDHTFDLILTEKFVIDGIDPEKFKNGVQFLLENKEETKEWSNVNKIIYKGLVLIYNNSKQKERFCFLNKILKYFYKKFVQKLIEIQQPSHIISLEDFMNLVRNMLRFVKLEVLAQRFCSKTIDFGDIKEAMEEVYECIRYPKILREDCYQIIRNKLETQKVTFLGFKVEQSHEKNGECSDYYRLNIDVAEKNHIYTHKFFIKYLPKNIEELYMEITMSFAKEQKFYTSFIPMLEKLGFSNITDFAPKCYFSCKNLFLVLEDLSVKGYKNLSLNKPWTQHQLSPILKQLSKLHSCTILFEQKMSQLLGYEIKINDYFSDMVSESAISRDIKSAPMSHAFIAGSHHLVQKYCNVLNIKNSNQITEIALKKLQSKFDVLQPSTKYRNIINHGDLWSNNIMFAENSSECILIDFASIRWCPPACDFLILLMINTDKITREHYSLVLFNQYYLSTQSVLNQHHINSKSAISRHEYLDFFKEYKISVASIASGYLQVKLLVEVNDPTGGDQSLQDHFVNPESRRRVLDKMWDQMKGNYRLEEIICEIIDILSISCNEVI</sequence>
<dbReference type="Proteomes" id="UP001153709">
    <property type="component" value="Chromosome 1"/>
</dbReference>
<dbReference type="PANTHER" id="PTHR11012">
    <property type="entry name" value="PROTEIN KINASE-LIKE DOMAIN-CONTAINING"/>
    <property type="match status" value="1"/>
</dbReference>
<evidence type="ECO:0000313" key="3">
    <source>
        <dbReference type="Proteomes" id="UP001153709"/>
    </source>
</evidence>
<dbReference type="PANTHER" id="PTHR11012:SF48">
    <property type="entry name" value="CHK KINASE-LIKE DOMAIN-CONTAINING PROTEIN-RELATED"/>
    <property type="match status" value="1"/>
</dbReference>
<dbReference type="InterPro" id="IPR015897">
    <property type="entry name" value="CHK_kinase-like"/>
</dbReference>
<protein>
    <recommendedName>
        <fullName evidence="1">CHK kinase-like domain-containing protein</fullName>
    </recommendedName>
</protein>
<dbReference type="SUPFAM" id="SSF56112">
    <property type="entry name" value="Protein kinase-like (PK-like)"/>
    <property type="match status" value="1"/>
</dbReference>
<dbReference type="InterPro" id="IPR004119">
    <property type="entry name" value="EcKL"/>
</dbReference>
<dbReference type="Pfam" id="PF02958">
    <property type="entry name" value="EcKL"/>
    <property type="match status" value="1"/>
</dbReference>
<dbReference type="Gene3D" id="3.90.1200.10">
    <property type="match status" value="1"/>
</dbReference>
<dbReference type="SMART" id="SM00587">
    <property type="entry name" value="CHK"/>
    <property type="match status" value="1"/>
</dbReference>
<proteinExistence type="predicted"/>
<organism evidence="2 3">
    <name type="scientific">Diabrotica balteata</name>
    <name type="common">Banded cucumber beetle</name>
    <dbReference type="NCBI Taxonomy" id="107213"/>
    <lineage>
        <taxon>Eukaryota</taxon>
        <taxon>Metazoa</taxon>
        <taxon>Ecdysozoa</taxon>
        <taxon>Arthropoda</taxon>
        <taxon>Hexapoda</taxon>
        <taxon>Insecta</taxon>
        <taxon>Pterygota</taxon>
        <taxon>Neoptera</taxon>
        <taxon>Endopterygota</taxon>
        <taxon>Coleoptera</taxon>
        <taxon>Polyphaga</taxon>
        <taxon>Cucujiformia</taxon>
        <taxon>Chrysomeloidea</taxon>
        <taxon>Chrysomelidae</taxon>
        <taxon>Galerucinae</taxon>
        <taxon>Diabroticina</taxon>
        <taxon>Diabroticites</taxon>
        <taxon>Diabrotica</taxon>
    </lineage>
</organism>
<reference evidence="2" key="1">
    <citation type="submission" date="2022-01" db="EMBL/GenBank/DDBJ databases">
        <authorList>
            <person name="King R."/>
        </authorList>
    </citation>
    <scope>NUCLEOTIDE SEQUENCE</scope>
</reference>
<feature type="domain" description="CHK kinase-like" evidence="1">
    <location>
        <begin position="289"/>
        <end position="488"/>
    </location>
</feature>
<keyword evidence="3" id="KW-1185">Reference proteome</keyword>
<evidence type="ECO:0000259" key="1">
    <source>
        <dbReference type="SMART" id="SM00587"/>
    </source>
</evidence>